<dbReference type="EMBL" id="GL442153">
    <property type="protein sequence ID" value="EFN63929.1"/>
    <property type="molecule type" value="Genomic_DNA"/>
</dbReference>
<organism evidence="3">
    <name type="scientific">Camponotus floridanus</name>
    <name type="common">Florida carpenter ant</name>
    <dbReference type="NCBI Taxonomy" id="104421"/>
    <lineage>
        <taxon>Eukaryota</taxon>
        <taxon>Metazoa</taxon>
        <taxon>Ecdysozoa</taxon>
        <taxon>Arthropoda</taxon>
        <taxon>Hexapoda</taxon>
        <taxon>Insecta</taxon>
        <taxon>Pterygota</taxon>
        <taxon>Neoptera</taxon>
        <taxon>Endopterygota</taxon>
        <taxon>Hymenoptera</taxon>
        <taxon>Apocrita</taxon>
        <taxon>Aculeata</taxon>
        <taxon>Formicoidea</taxon>
        <taxon>Formicidae</taxon>
        <taxon>Formicinae</taxon>
        <taxon>Camponotus</taxon>
    </lineage>
</organism>
<dbReference type="InParanoid" id="E2ARM1"/>
<protein>
    <submittedName>
        <fullName evidence="2">Uncharacterized protein</fullName>
    </submittedName>
</protein>
<dbReference type="Proteomes" id="UP000000311">
    <property type="component" value="Unassembled WGS sequence"/>
</dbReference>
<reference evidence="2 3" key="1">
    <citation type="journal article" date="2010" name="Science">
        <title>Genomic comparison of the ants Camponotus floridanus and Harpegnathos saltator.</title>
        <authorList>
            <person name="Bonasio R."/>
            <person name="Zhang G."/>
            <person name="Ye C."/>
            <person name="Mutti N.S."/>
            <person name="Fang X."/>
            <person name="Qin N."/>
            <person name="Donahue G."/>
            <person name="Yang P."/>
            <person name="Li Q."/>
            <person name="Li C."/>
            <person name="Zhang P."/>
            <person name="Huang Z."/>
            <person name="Berger S.L."/>
            <person name="Reinberg D."/>
            <person name="Wang J."/>
            <person name="Liebig J."/>
        </authorList>
    </citation>
    <scope>NUCLEOTIDE SEQUENCE [LARGE SCALE GENOMIC DNA]</scope>
    <source>
        <strain evidence="3">C129</strain>
    </source>
</reference>
<gene>
    <name evidence="2" type="ORF">EAG_03025</name>
</gene>
<feature type="region of interest" description="Disordered" evidence="1">
    <location>
        <begin position="1"/>
        <end position="58"/>
    </location>
</feature>
<evidence type="ECO:0000313" key="3">
    <source>
        <dbReference type="Proteomes" id="UP000000311"/>
    </source>
</evidence>
<proteinExistence type="predicted"/>
<name>E2ARM1_CAMFO</name>
<keyword evidence="3" id="KW-1185">Reference proteome</keyword>
<sequence>MVVSGAITDDRNANSATKSDVTRLRRERHTVPRAIERNAAQSPDPNNIHQQDIWSSRGSGASVASPRIFRDVCELVVSLRGSVIVSARMRRRALGEKRNSDGNYSSSEVFVASGWQKSPRRNALTEIALSRQCRDLLTDNSVELIVPSWGMSQEPAGHGGHGFSLERRCNSQNGIIHAAIQVPFSGSEVLGAMKARKIQISISTVTLLRGIVVGDAVSFGILRECSSYALVLVDLATRDILAKLPSFHSIGGIRGSCISMDSWLLESSAIKTNDLLDR</sequence>
<evidence type="ECO:0000256" key="1">
    <source>
        <dbReference type="SAM" id="MobiDB-lite"/>
    </source>
</evidence>
<evidence type="ECO:0000313" key="2">
    <source>
        <dbReference type="EMBL" id="EFN63929.1"/>
    </source>
</evidence>
<accession>E2ARM1</accession>
<feature type="compositionally biased region" description="Polar residues" evidence="1">
    <location>
        <begin position="39"/>
        <end position="58"/>
    </location>
</feature>
<dbReference type="AlphaFoldDB" id="E2ARM1"/>